<dbReference type="EMBL" id="UOEC01000029">
    <property type="protein sequence ID" value="VAV87482.1"/>
    <property type="molecule type" value="Genomic_DNA"/>
</dbReference>
<accession>A0A3B0R4N9</accession>
<feature type="compositionally biased region" description="Low complexity" evidence="1">
    <location>
        <begin position="194"/>
        <end position="208"/>
    </location>
</feature>
<dbReference type="AlphaFoldDB" id="A0A3B0R4N9"/>
<protein>
    <recommendedName>
        <fullName evidence="3">DUF937 domain-containing protein</fullName>
    </recommendedName>
</protein>
<organism evidence="2">
    <name type="scientific">hydrothermal vent metagenome</name>
    <dbReference type="NCBI Taxonomy" id="652676"/>
    <lineage>
        <taxon>unclassified sequences</taxon>
        <taxon>metagenomes</taxon>
        <taxon>ecological metagenomes</taxon>
    </lineage>
</organism>
<feature type="compositionally biased region" description="Gly residues" evidence="1">
    <location>
        <begin position="173"/>
        <end position="188"/>
    </location>
</feature>
<evidence type="ECO:0008006" key="3">
    <source>
        <dbReference type="Google" id="ProtNLM"/>
    </source>
</evidence>
<reference evidence="2" key="1">
    <citation type="submission" date="2018-06" db="EMBL/GenBank/DDBJ databases">
        <authorList>
            <person name="Zhirakovskaya E."/>
        </authorList>
    </citation>
    <scope>NUCLEOTIDE SEQUENCE</scope>
</reference>
<name>A0A3B0R4N9_9ZZZZ</name>
<proteinExistence type="predicted"/>
<dbReference type="InterPro" id="IPR009282">
    <property type="entry name" value="DUF937"/>
</dbReference>
<evidence type="ECO:0000313" key="2">
    <source>
        <dbReference type="EMBL" id="VAV87482.1"/>
    </source>
</evidence>
<evidence type="ECO:0000256" key="1">
    <source>
        <dbReference type="SAM" id="MobiDB-lite"/>
    </source>
</evidence>
<dbReference type="Pfam" id="PF06078">
    <property type="entry name" value="DUF937"/>
    <property type="match status" value="1"/>
</dbReference>
<sequence>MELLDILQQAQGGNALGAIGDQFGLDETQTAAAVQELAPVIAAGLRRNMAKSPEDMVSLVQALQNGNHSQYLEDPDSLQFSNVAKDGNAILGKIFGSKDASRQVAMQAASSSGIGASIMKQLLPVIASMVIGSLTKKMTGGGASAPTPRGGGGLGGGLGDILGQVLGGGRGRSGGGGLGDILGQVLGGGRRKQSQPAPRRQPRQQPRQQGGGGLGDLLNDMLGGGAATQKRGSRPTYNEDVIGQSRSTLDDFLGGGSSQGNAADDLLGSVDDYLRRL</sequence>
<gene>
    <name evidence="2" type="ORF">MNBD_ALPHA08-313</name>
</gene>
<feature type="region of interest" description="Disordered" evidence="1">
    <location>
        <begin position="173"/>
        <end position="239"/>
    </location>
</feature>